<keyword evidence="2" id="KW-1133">Transmembrane helix</keyword>
<feature type="region of interest" description="Disordered" evidence="1">
    <location>
        <begin position="250"/>
        <end position="281"/>
    </location>
</feature>
<dbReference type="Proteomes" id="UP000749559">
    <property type="component" value="Unassembled WGS sequence"/>
</dbReference>
<evidence type="ECO:0000256" key="2">
    <source>
        <dbReference type="SAM" id="Phobius"/>
    </source>
</evidence>
<organism evidence="3 4">
    <name type="scientific">Owenia fusiformis</name>
    <name type="common">Polychaete worm</name>
    <dbReference type="NCBI Taxonomy" id="6347"/>
    <lineage>
        <taxon>Eukaryota</taxon>
        <taxon>Metazoa</taxon>
        <taxon>Spiralia</taxon>
        <taxon>Lophotrochozoa</taxon>
        <taxon>Annelida</taxon>
        <taxon>Polychaeta</taxon>
        <taxon>Sedentaria</taxon>
        <taxon>Canalipalpata</taxon>
        <taxon>Sabellida</taxon>
        <taxon>Oweniida</taxon>
        <taxon>Oweniidae</taxon>
        <taxon>Owenia</taxon>
    </lineage>
</organism>
<name>A0A8S4P1T6_OWEFU</name>
<gene>
    <name evidence="3" type="ORF">OFUS_LOCUS13844</name>
</gene>
<dbReference type="EMBL" id="CAIIXF020000007">
    <property type="protein sequence ID" value="CAH1788283.1"/>
    <property type="molecule type" value="Genomic_DNA"/>
</dbReference>
<feature type="compositionally biased region" description="Basic and acidic residues" evidence="1">
    <location>
        <begin position="254"/>
        <end position="267"/>
    </location>
</feature>
<accession>A0A8S4P1T6</accession>
<comment type="caution">
    <text evidence="3">The sequence shown here is derived from an EMBL/GenBank/DDBJ whole genome shotgun (WGS) entry which is preliminary data.</text>
</comment>
<keyword evidence="2" id="KW-0472">Membrane</keyword>
<proteinExistence type="predicted"/>
<feature type="non-terminal residue" evidence="3">
    <location>
        <position position="281"/>
    </location>
</feature>
<feature type="compositionally biased region" description="Basic residues" evidence="1">
    <location>
        <begin position="268"/>
        <end position="281"/>
    </location>
</feature>
<keyword evidence="2" id="KW-0812">Transmembrane</keyword>
<evidence type="ECO:0000313" key="3">
    <source>
        <dbReference type="EMBL" id="CAH1788283.1"/>
    </source>
</evidence>
<evidence type="ECO:0000313" key="4">
    <source>
        <dbReference type="Proteomes" id="UP000749559"/>
    </source>
</evidence>
<protein>
    <submittedName>
        <fullName evidence="3">Uncharacterized protein</fullName>
    </submittedName>
</protein>
<reference evidence="3" key="1">
    <citation type="submission" date="2022-03" db="EMBL/GenBank/DDBJ databases">
        <authorList>
            <person name="Martin C."/>
        </authorList>
    </citation>
    <scope>NUCLEOTIDE SEQUENCE</scope>
</reference>
<sequence>IMRLCESKTITANEIHILNMDYPIFTKNWDRETKRIRSPCHCSVNSSTSKHAIITRIRSGDAGNKINVVIQGKNEQDKLAVGEHEYNIGYEAYNGSLPMHLVYNYTNKIGIHYMWFMINSDDDGDITLQCEESGDKLDDTLPEVCNVSSNLMTTTLSQQINTTITTKGGSTLGEKNPVSTTIVHNTTAVYDDLDDATTGNENLSHDDQPSKDTEQLNLGLIIGCVVAVVVVCLIVLVLVICLVSRHKKQGTKRNNSDDEKIELDSKQHSHTTNKTHLHNEY</sequence>
<dbReference type="AlphaFoldDB" id="A0A8S4P1T6"/>
<feature type="non-terminal residue" evidence="3">
    <location>
        <position position="1"/>
    </location>
</feature>
<feature type="transmembrane region" description="Helical" evidence="2">
    <location>
        <begin position="218"/>
        <end position="243"/>
    </location>
</feature>
<keyword evidence="4" id="KW-1185">Reference proteome</keyword>
<evidence type="ECO:0000256" key="1">
    <source>
        <dbReference type="SAM" id="MobiDB-lite"/>
    </source>
</evidence>